<gene>
    <name evidence="6" type="ORF">SCF082_LOCUS46992</name>
</gene>
<evidence type="ECO:0000256" key="2">
    <source>
        <dbReference type="ARBA" id="ARBA00022630"/>
    </source>
</evidence>
<organism evidence="6 7">
    <name type="scientific">Durusdinium trenchii</name>
    <dbReference type="NCBI Taxonomy" id="1381693"/>
    <lineage>
        <taxon>Eukaryota</taxon>
        <taxon>Sar</taxon>
        <taxon>Alveolata</taxon>
        <taxon>Dinophyceae</taxon>
        <taxon>Suessiales</taxon>
        <taxon>Symbiodiniaceae</taxon>
        <taxon>Durusdinium</taxon>
    </lineage>
</organism>
<dbReference type="Proteomes" id="UP001642464">
    <property type="component" value="Unassembled WGS sequence"/>
</dbReference>
<dbReference type="Gene3D" id="3.50.50.60">
    <property type="entry name" value="FAD/NAD(P)-binding domain"/>
    <property type="match status" value="1"/>
</dbReference>
<evidence type="ECO:0000259" key="4">
    <source>
        <dbReference type="Pfam" id="PF03486"/>
    </source>
</evidence>
<dbReference type="InterPro" id="IPR036188">
    <property type="entry name" value="FAD/NAD-bd_sf"/>
</dbReference>
<dbReference type="PRINTS" id="PR00411">
    <property type="entry name" value="PNDRDTASEI"/>
</dbReference>
<accession>A0ABP0RIJ7</accession>
<dbReference type="InterPro" id="IPR055178">
    <property type="entry name" value="RsdA/BaiN/AoA(So)-like_dom"/>
</dbReference>
<dbReference type="InterPro" id="IPR023166">
    <property type="entry name" value="BaiN-like_dom_sf"/>
</dbReference>
<dbReference type="SUPFAM" id="SSF51905">
    <property type="entry name" value="FAD/NAD(P)-binding domain"/>
    <property type="match status" value="1"/>
</dbReference>
<evidence type="ECO:0000256" key="1">
    <source>
        <dbReference type="ARBA" id="ARBA00001974"/>
    </source>
</evidence>
<dbReference type="NCBIfam" id="TIGR00275">
    <property type="entry name" value="aminoacetone oxidase family FAD-binding enzyme"/>
    <property type="match status" value="1"/>
</dbReference>
<dbReference type="Gene3D" id="2.40.30.10">
    <property type="entry name" value="Translation factors"/>
    <property type="match status" value="1"/>
</dbReference>
<reference evidence="6 7" key="1">
    <citation type="submission" date="2024-02" db="EMBL/GenBank/DDBJ databases">
        <authorList>
            <person name="Chen Y."/>
            <person name="Shah S."/>
            <person name="Dougan E. K."/>
            <person name="Thang M."/>
            <person name="Chan C."/>
        </authorList>
    </citation>
    <scope>NUCLEOTIDE SEQUENCE [LARGE SCALE GENOMIC DNA]</scope>
</reference>
<feature type="domain" description="RsdA/BaiN/AoA(So)-like insert" evidence="5">
    <location>
        <begin position="200"/>
        <end position="379"/>
    </location>
</feature>
<evidence type="ECO:0000259" key="5">
    <source>
        <dbReference type="Pfam" id="PF22780"/>
    </source>
</evidence>
<evidence type="ECO:0000313" key="7">
    <source>
        <dbReference type="Proteomes" id="UP001642464"/>
    </source>
</evidence>
<dbReference type="Gene3D" id="1.10.8.260">
    <property type="entry name" value="HI0933 insert domain-like"/>
    <property type="match status" value="1"/>
</dbReference>
<comment type="cofactor">
    <cofactor evidence="1">
        <name>FAD</name>
        <dbReference type="ChEBI" id="CHEBI:57692"/>
    </cofactor>
</comment>
<comment type="caution">
    <text evidence="6">The sequence shown here is derived from an EMBL/GenBank/DDBJ whole genome shotgun (WGS) entry which is preliminary data.</text>
</comment>
<keyword evidence="3" id="KW-0274">FAD</keyword>
<proteinExistence type="predicted"/>
<keyword evidence="7" id="KW-1185">Reference proteome</keyword>
<dbReference type="PANTHER" id="PTHR42887">
    <property type="entry name" value="OS12G0638800 PROTEIN"/>
    <property type="match status" value="1"/>
</dbReference>
<dbReference type="SUPFAM" id="SSF160996">
    <property type="entry name" value="HI0933 insert domain-like"/>
    <property type="match status" value="1"/>
</dbReference>
<name>A0ABP0RIJ7_9DINO</name>
<dbReference type="Pfam" id="PF22780">
    <property type="entry name" value="HI0933_like_1st"/>
    <property type="match status" value="1"/>
</dbReference>
<dbReference type="Pfam" id="PF03486">
    <property type="entry name" value="HI0933_like"/>
    <property type="match status" value="1"/>
</dbReference>
<protein>
    <submittedName>
        <fullName evidence="6">Uncharacterized protein YtfP</fullName>
    </submittedName>
</protein>
<dbReference type="InterPro" id="IPR057661">
    <property type="entry name" value="RsdA/BaiN/AoA(So)_Rossmann"/>
</dbReference>
<dbReference type="InterPro" id="IPR004792">
    <property type="entry name" value="BaiN-like"/>
</dbReference>
<sequence>MTPDDSTTDEHYEAIVVGAGAAGLMATLRLGELGRQALLLEKNRKPGVKILISGGTRCNITHDCDERGIIAAFGSAGKFLHSPLAALGPREVVKLFEAEGVRTYVEEGTGKVFPVSERALDVARALVARLNRSGATMALDEPVAEIARAGEGFRLVTSKRTLTCDKLLITTGGKSYPGCGTTGDGYAWLAALGHTIRPPRPALVPLTSDEVWVRELTGIALPDVLVRVVDPELAKTEKPSRARRRGLAPGVLIERRTALLFTHFGLSGPAALDVSRAVTGAKDPRRLRLHVDCLPDVSANELDERLRTASTSEGSRRVMTIFEGYFPRRVAEAIFTQAEVPYERRFAELSKKERPALISAAKALEMKVTGSRGFPKAEVTAGGVALNEVDSRTMQSKLVPNLYLAGEILDFDGFIGGYNFQAAFSTAWLSAKSMAE</sequence>
<evidence type="ECO:0000256" key="3">
    <source>
        <dbReference type="ARBA" id="ARBA00022827"/>
    </source>
</evidence>
<dbReference type="PANTHER" id="PTHR42887:SF2">
    <property type="entry name" value="OS12G0638800 PROTEIN"/>
    <property type="match status" value="1"/>
</dbReference>
<dbReference type="EMBL" id="CAXAMM010041623">
    <property type="protein sequence ID" value="CAK9100422.1"/>
    <property type="molecule type" value="Genomic_DNA"/>
</dbReference>
<evidence type="ECO:0000313" key="6">
    <source>
        <dbReference type="EMBL" id="CAK9100422.1"/>
    </source>
</evidence>
<feature type="domain" description="RsdA/BaiN/AoA(So)-like Rossmann fold-like" evidence="4">
    <location>
        <begin position="13"/>
        <end position="432"/>
    </location>
</feature>
<keyword evidence="2" id="KW-0285">Flavoprotein</keyword>